<evidence type="ECO:0000259" key="5">
    <source>
        <dbReference type="SMART" id="SM00849"/>
    </source>
</evidence>
<keyword evidence="7" id="KW-1185">Reference proteome</keyword>
<reference evidence="6 7" key="1">
    <citation type="submission" date="2019-08" db="EMBL/GenBank/DDBJ databases">
        <authorList>
            <person name="Herpell B J."/>
        </authorList>
    </citation>
    <scope>NUCLEOTIDE SEQUENCE [LARGE SCALE GENOMIC DNA]</scope>
    <source>
        <strain evidence="7">Msb3</strain>
    </source>
</reference>
<dbReference type="GO" id="GO:0046872">
    <property type="term" value="F:metal ion binding"/>
    <property type="evidence" value="ECO:0007669"/>
    <property type="project" value="UniProtKB-KW"/>
</dbReference>
<keyword evidence="3 6" id="KW-0378">Hydrolase</keyword>
<evidence type="ECO:0000313" key="6">
    <source>
        <dbReference type="EMBL" id="VVD32287.1"/>
    </source>
</evidence>
<evidence type="ECO:0000256" key="4">
    <source>
        <dbReference type="ARBA" id="ARBA00022833"/>
    </source>
</evidence>
<dbReference type="InterPro" id="IPR001279">
    <property type="entry name" value="Metallo-B-lactamas"/>
</dbReference>
<evidence type="ECO:0000256" key="2">
    <source>
        <dbReference type="ARBA" id="ARBA00022723"/>
    </source>
</evidence>
<evidence type="ECO:0000256" key="3">
    <source>
        <dbReference type="ARBA" id="ARBA00022801"/>
    </source>
</evidence>
<organism evidence="6 7">
    <name type="scientific">Paraburkholderia dioscoreae</name>
    <dbReference type="NCBI Taxonomy" id="2604047"/>
    <lineage>
        <taxon>Bacteria</taxon>
        <taxon>Pseudomonadati</taxon>
        <taxon>Pseudomonadota</taxon>
        <taxon>Betaproteobacteria</taxon>
        <taxon>Burkholderiales</taxon>
        <taxon>Burkholderiaceae</taxon>
        <taxon>Paraburkholderia</taxon>
    </lineage>
</organism>
<dbReference type="Proteomes" id="UP000325811">
    <property type="component" value="Chromosome II"/>
</dbReference>
<proteinExistence type="inferred from homology"/>
<dbReference type="PANTHER" id="PTHR42978">
    <property type="entry name" value="QUORUM-QUENCHING LACTONASE YTNP-RELATED-RELATED"/>
    <property type="match status" value="1"/>
</dbReference>
<dbReference type="EMBL" id="LR699554">
    <property type="protein sequence ID" value="VVD32287.1"/>
    <property type="molecule type" value="Genomic_DNA"/>
</dbReference>
<dbReference type="SMART" id="SM00849">
    <property type="entry name" value="Lactamase_B"/>
    <property type="match status" value="1"/>
</dbReference>
<feature type="domain" description="Metallo-beta-lactamase" evidence="5">
    <location>
        <begin position="59"/>
        <end position="265"/>
    </location>
</feature>
<dbReference type="CDD" id="cd16277">
    <property type="entry name" value="metallo-hydrolase-like_MBL-fold"/>
    <property type="match status" value="1"/>
</dbReference>
<dbReference type="KEGG" id="pdio:PDMSB3_0989.1"/>
<dbReference type="InterPro" id="IPR036866">
    <property type="entry name" value="RibonucZ/Hydroxyglut_hydro"/>
</dbReference>
<dbReference type="SUPFAM" id="SSF56281">
    <property type="entry name" value="Metallo-hydrolase/oxidoreductase"/>
    <property type="match status" value="1"/>
</dbReference>
<dbReference type="Pfam" id="PF00753">
    <property type="entry name" value="Lactamase_B"/>
    <property type="match status" value="1"/>
</dbReference>
<comment type="similarity">
    <text evidence="1">Belongs to the metallo-beta-lactamase superfamily.</text>
</comment>
<dbReference type="AlphaFoldDB" id="A0A5Q4ZKI9"/>
<dbReference type="InterPro" id="IPR051013">
    <property type="entry name" value="MBL_superfamily_lactonases"/>
</dbReference>
<evidence type="ECO:0000313" key="7">
    <source>
        <dbReference type="Proteomes" id="UP000325811"/>
    </source>
</evidence>
<sequence>MFHCDELKIHRIVDYQGAMVAATTMFPDLTEDVLAANRSWLQGIGALSPDDRIVLCFQSYLIQTPNHVVLVDTCIGNDKERQTRPHWHHRRDETYLRALARIGMTPADVDFVLCTHLHVDHVGWNTRLENGRWVPTFPNARYLFSAKEMAFWAARNQEQPVPHLIDSVLPVIEAGRAELVRNTHECSEHVRLIPTPGHTVDHVGIALGRNRDSAVVTGDLIHSPLQLRHPQLSMLRDFDPLVATATRRRFLERYAETETLCCAAHFPTPSVGRILRVPESDAFEMVAA</sequence>
<evidence type="ECO:0000256" key="1">
    <source>
        <dbReference type="ARBA" id="ARBA00007749"/>
    </source>
</evidence>
<dbReference type="GO" id="GO:0016787">
    <property type="term" value="F:hydrolase activity"/>
    <property type="evidence" value="ECO:0007669"/>
    <property type="project" value="UniProtKB-KW"/>
</dbReference>
<name>A0A5Q4ZKI9_9BURK</name>
<dbReference type="RefSeq" id="WP_007176656.1">
    <property type="nucleotide sequence ID" value="NZ_LR699554.1"/>
</dbReference>
<dbReference type="Gene3D" id="3.60.15.10">
    <property type="entry name" value="Ribonuclease Z/Hydroxyacylglutathione hydrolase-like"/>
    <property type="match status" value="1"/>
</dbReference>
<gene>
    <name evidence="6" type="ORF">PDMSB3_0989</name>
</gene>
<accession>A0A5Q4ZKI9</accession>
<keyword evidence="2" id="KW-0479">Metal-binding</keyword>
<protein>
    <submittedName>
        <fullName evidence="6">Zn-dependent hydrolase, glyoxylase</fullName>
    </submittedName>
</protein>
<keyword evidence="4" id="KW-0862">Zinc</keyword>
<dbReference type="PANTHER" id="PTHR42978:SF6">
    <property type="entry name" value="QUORUM-QUENCHING LACTONASE YTNP-RELATED"/>
    <property type="match status" value="1"/>
</dbReference>